<dbReference type="Gene3D" id="1.20.1250.20">
    <property type="entry name" value="MFS general substrate transporter like domains"/>
    <property type="match status" value="2"/>
</dbReference>
<feature type="transmembrane region" description="Helical" evidence="6">
    <location>
        <begin position="501"/>
        <end position="520"/>
    </location>
</feature>
<keyword evidence="8" id="KW-1185">Reference proteome</keyword>
<keyword evidence="4 6" id="KW-0472">Membrane</keyword>
<dbReference type="PANTHER" id="PTHR23507:SF13">
    <property type="entry name" value="MFS GENERAL SUBSTRATE TRANSPORTER"/>
    <property type="match status" value="1"/>
</dbReference>
<dbReference type="AlphaFoldDB" id="A0AAJ0B3R3"/>
<name>A0AAJ0B3R3_9PEZI</name>
<feature type="transmembrane region" description="Helical" evidence="6">
    <location>
        <begin position="122"/>
        <end position="143"/>
    </location>
</feature>
<keyword evidence="3 6" id="KW-1133">Transmembrane helix</keyword>
<dbReference type="GO" id="GO:0022857">
    <property type="term" value="F:transmembrane transporter activity"/>
    <property type="evidence" value="ECO:0007669"/>
    <property type="project" value="InterPro"/>
</dbReference>
<feature type="transmembrane region" description="Helical" evidence="6">
    <location>
        <begin position="285"/>
        <end position="310"/>
    </location>
</feature>
<feature type="region of interest" description="Disordered" evidence="5">
    <location>
        <begin position="356"/>
        <end position="379"/>
    </location>
</feature>
<evidence type="ECO:0000313" key="8">
    <source>
        <dbReference type="Proteomes" id="UP001239445"/>
    </source>
</evidence>
<evidence type="ECO:0000256" key="4">
    <source>
        <dbReference type="ARBA" id="ARBA00023136"/>
    </source>
</evidence>
<feature type="transmembrane region" description="Helical" evidence="6">
    <location>
        <begin position="435"/>
        <end position="456"/>
    </location>
</feature>
<feature type="transmembrane region" description="Helical" evidence="6">
    <location>
        <begin position="155"/>
        <end position="176"/>
    </location>
</feature>
<feature type="transmembrane region" description="Helical" evidence="6">
    <location>
        <begin position="188"/>
        <end position="210"/>
    </location>
</feature>
<feature type="transmembrane region" description="Helical" evidence="6">
    <location>
        <begin position="322"/>
        <end position="344"/>
    </location>
</feature>
<dbReference type="Pfam" id="PF07690">
    <property type="entry name" value="MFS_1"/>
    <property type="match status" value="1"/>
</dbReference>
<dbReference type="GO" id="GO:0016020">
    <property type="term" value="C:membrane"/>
    <property type="evidence" value="ECO:0007669"/>
    <property type="project" value="UniProtKB-SubCell"/>
</dbReference>
<comment type="caution">
    <text evidence="7">The sequence shown here is derived from an EMBL/GenBank/DDBJ whole genome shotgun (WGS) entry which is preliminary data.</text>
</comment>
<evidence type="ECO:0000256" key="5">
    <source>
        <dbReference type="SAM" id="MobiDB-lite"/>
    </source>
</evidence>
<feature type="transmembrane region" description="Helical" evidence="6">
    <location>
        <begin position="468"/>
        <end position="495"/>
    </location>
</feature>
<accession>A0AAJ0B3R3</accession>
<dbReference type="InterPro" id="IPR036259">
    <property type="entry name" value="MFS_trans_sf"/>
</dbReference>
<dbReference type="EMBL" id="MU839843">
    <property type="protein sequence ID" value="KAK1751022.1"/>
    <property type="molecule type" value="Genomic_DNA"/>
</dbReference>
<dbReference type="InterPro" id="IPR011701">
    <property type="entry name" value="MFS"/>
</dbReference>
<evidence type="ECO:0000256" key="1">
    <source>
        <dbReference type="ARBA" id="ARBA00004141"/>
    </source>
</evidence>
<evidence type="ECO:0000313" key="7">
    <source>
        <dbReference type="EMBL" id="KAK1751022.1"/>
    </source>
</evidence>
<evidence type="ECO:0000256" key="2">
    <source>
        <dbReference type="ARBA" id="ARBA00022692"/>
    </source>
</evidence>
<reference evidence="7" key="1">
    <citation type="submission" date="2023-06" db="EMBL/GenBank/DDBJ databases">
        <title>Genome-scale phylogeny and comparative genomics of the fungal order Sordariales.</title>
        <authorList>
            <consortium name="Lawrence Berkeley National Laboratory"/>
            <person name="Hensen N."/>
            <person name="Bonometti L."/>
            <person name="Westerberg I."/>
            <person name="Brannstrom I.O."/>
            <person name="Guillou S."/>
            <person name="Cros-Aarteil S."/>
            <person name="Calhoun S."/>
            <person name="Haridas S."/>
            <person name="Kuo A."/>
            <person name="Mondo S."/>
            <person name="Pangilinan J."/>
            <person name="Riley R."/>
            <person name="Labutti K."/>
            <person name="Andreopoulos B."/>
            <person name="Lipzen A."/>
            <person name="Chen C."/>
            <person name="Yanf M."/>
            <person name="Daum C."/>
            <person name="Ng V."/>
            <person name="Clum A."/>
            <person name="Steindorff A."/>
            <person name="Ohm R."/>
            <person name="Martin F."/>
            <person name="Silar P."/>
            <person name="Natvig D."/>
            <person name="Lalanne C."/>
            <person name="Gautier V."/>
            <person name="Ament-Velasquez S.L."/>
            <person name="Kruys A."/>
            <person name="Hutchinson M.I."/>
            <person name="Powell A.J."/>
            <person name="Barry K."/>
            <person name="Miller A.N."/>
            <person name="Grigoriev I.V."/>
            <person name="Debuchy R."/>
            <person name="Gladieux P."/>
            <person name="Thoren M.H."/>
            <person name="Johannesson H."/>
        </authorList>
    </citation>
    <scope>NUCLEOTIDE SEQUENCE</scope>
    <source>
        <strain evidence="7">PSN4</strain>
    </source>
</reference>
<feature type="transmembrane region" description="Helical" evidence="6">
    <location>
        <begin position="36"/>
        <end position="59"/>
    </location>
</feature>
<dbReference type="SUPFAM" id="SSF103473">
    <property type="entry name" value="MFS general substrate transporter"/>
    <property type="match status" value="2"/>
</dbReference>
<sequence length="548" mass="59533">MPQPDETAPLLANGVNGHDKPVRKWPWQRIGVEARILLAGFLVTLSFSFTQVPIFYAFFLMECDVYYENHPPFEGPGDRCNRNEIAAGTATNFAILGMTTSLCGTLNLFFSGWTVKKFGPRFTMMLVTLVPAIRVATQILGVVAGGQAGINIFQFTQLITVVGGPAGYILVINIIAGELVEPVRRTAVFGMLQGSIMLGQGVGYLTGGMIGDTWGIRRPFEVAFCSFLISAVYTRFTLPYISPESMSDGKKPAVKGIAAFFAPLKVLAPQNIILPSGKRAKHLGVLFLCLGVFLGVIATAYVPLLIQMYATAVFRFRQGDNGFLMSGWACIRALFLLFLFPRIIEIGRKWYSRRHPAPTGRHAASDRVRPEPHLPTNPEEMEAPVGSFADDEPVSAVPVKADEGTQFDLFFLRWSLVFDGFLTMLAALATQKWHVFLAAFLLPFASGTAPAAKGVMTDMCAPSDRADALNALTLVENIGGLLTQGLFGFVFSALAEIGKPYLTFFCNAAVAFLAAGVLVFSRFPPDGSRVADDSNGEEQDNAEDGAHR</sequence>
<feature type="compositionally biased region" description="Basic and acidic residues" evidence="5">
    <location>
        <begin position="363"/>
        <end position="372"/>
    </location>
</feature>
<keyword evidence="2 6" id="KW-0812">Transmembrane</keyword>
<protein>
    <submittedName>
        <fullName evidence="7">Major facilitator superfamily domain-containing protein</fullName>
    </submittedName>
</protein>
<feature type="transmembrane region" description="Helical" evidence="6">
    <location>
        <begin position="222"/>
        <end position="241"/>
    </location>
</feature>
<feature type="compositionally biased region" description="Acidic residues" evidence="5">
    <location>
        <begin position="534"/>
        <end position="548"/>
    </location>
</feature>
<feature type="transmembrane region" description="Helical" evidence="6">
    <location>
        <begin position="89"/>
        <end position="110"/>
    </location>
</feature>
<organism evidence="7 8">
    <name type="scientific">Echria macrotheca</name>
    <dbReference type="NCBI Taxonomy" id="438768"/>
    <lineage>
        <taxon>Eukaryota</taxon>
        <taxon>Fungi</taxon>
        <taxon>Dikarya</taxon>
        <taxon>Ascomycota</taxon>
        <taxon>Pezizomycotina</taxon>
        <taxon>Sordariomycetes</taxon>
        <taxon>Sordariomycetidae</taxon>
        <taxon>Sordariales</taxon>
        <taxon>Schizotheciaceae</taxon>
        <taxon>Echria</taxon>
    </lineage>
</organism>
<evidence type="ECO:0000256" key="3">
    <source>
        <dbReference type="ARBA" id="ARBA00022989"/>
    </source>
</evidence>
<comment type="subcellular location">
    <subcellularLocation>
        <location evidence="1">Membrane</location>
        <topology evidence="1">Multi-pass membrane protein</topology>
    </subcellularLocation>
</comment>
<feature type="region of interest" description="Disordered" evidence="5">
    <location>
        <begin position="528"/>
        <end position="548"/>
    </location>
</feature>
<gene>
    <name evidence="7" type="ORF">QBC47DRAFT_83390</name>
</gene>
<dbReference type="PANTHER" id="PTHR23507">
    <property type="entry name" value="ZGC:174356"/>
    <property type="match status" value="1"/>
</dbReference>
<evidence type="ECO:0000256" key="6">
    <source>
        <dbReference type="SAM" id="Phobius"/>
    </source>
</evidence>
<dbReference type="Proteomes" id="UP001239445">
    <property type="component" value="Unassembled WGS sequence"/>
</dbReference>
<proteinExistence type="predicted"/>